<feature type="transmembrane region" description="Helical" evidence="2">
    <location>
        <begin position="152"/>
        <end position="172"/>
    </location>
</feature>
<keyword evidence="2" id="KW-1133">Transmembrane helix</keyword>
<feature type="compositionally biased region" description="Acidic residues" evidence="1">
    <location>
        <begin position="1"/>
        <end position="11"/>
    </location>
</feature>
<name>A0AAP3E2I1_9EURY</name>
<dbReference type="EMBL" id="JAOPKB010000002">
    <property type="protein sequence ID" value="MCU4971870.1"/>
    <property type="molecule type" value="Genomic_DNA"/>
</dbReference>
<dbReference type="RefSeq" id="WP_338004205.1">
    <property type="nucleotide sequence ID" value="NZ_JAOPKA010000007.1"/>
</dbReference>
<feature type="compositionally biased region" description="Acidic residues" evidence="1">
    <location>
        <begin position="20"/>
        <end position="31"/>
    </location>
</feature>
<evidence type="ECO:0000256" key="1">
    <source>
        <dbReference type="SAM" id="MobiDB-lite"/>
    </source>
</evidence>
<keyword evidence="5" id="KW-1185">Reference proteome</keyword>
<feature type="transmembrane region" description="Helical" evidence="2">
    <location>
        <begin position="103"/>
        <end position="121"/>
    </location>
</feature>
<evidence type="ECO:0000313" key="5">
    <source>
        <dbReference type="Proteomes" id="UP001320972"/>
    </source>
</evidence>
<feature type="transmembrane region" description="Helical" evidence="2">
    <location>
        <begin position="128"/>
        <end position="146"/>
    </location>
</feature>
<accession>A0AAP3E2I1</accession>
<evidence type="ECO:0000313" key="4">
    <source>
        <dbReference type="EMBL" id="MCU4971870.1"/>
    </source>
</evidence>
<dbReference type="Proteomes" id="UP001321018">
    <property type="component" value="Unassembled WGS sequence"/>
</dbReference>
<gene>
    <name evidence="4" type="ORF">OB955_03845</name>
    <name evidence="3" type="ORF">OB960_13365</name>
</gene>
<organism evidence="3 6">
    <name type="scientific">Natronoglomus mannanivorans</name>
    <dbReference type="NCBI Taxonomy" id="2979990"/>
    <lineage>
        <taxon>Archaea</taxon>
        <taxon>Methanobacteriati</taxon>
        <taxon>Methanobacteriota</taxon>
        <taxon>Stenosarchaea group</taxon>
        <taxon>Halobacteria</taxon>
        <taxon>Halobacteriales</taxon>
        <taxon>Natrialbaceae</taxon>
        <taxon>Natronoglomus</taxon>
    </lineage>
</organism>
<protein>
    <submittedName>
        <fullName evidence="3">Uncharacterized protein</fullName>
    </submittedName>
</protein>
<keyword evidence="2" id="KW-0812">Transmembrane</keyword>
<evidence type="ECO:0000313" key="6">
    <source>
        <dbReference type="Proteomes" id="UP001321018"/>
    </source>
</evidence>
<feature type="transmembrane region" description="Helical" evidence="2">
    <location>
        <begin position="73"/>
        <end position="91"/>
    </location>
</feature>
<dbReference type="Proteomes" id="UP001320972">
    <property type="component" value="Unassembled WGS sequence"/>
</dbReference>
<feature type="compositionally biased region" description="Low complexity" evidence="1">
    <location>
        <begin position="52"/>
        <end position="66"/>
    </location>
</feature>
<dbReference type="EMBL" id="JAOPKA010000007">
    <property type="protein sequence ID" value="MCU4742385.1"/>
    <property type="molecule type" value="Genomic_DNA"/>
</dbReference>
<feature type="region of interest" description="Disordered" evidence="1">
    <location>
        <begin position="1"/>
        <end position="67"/>
    </location>
</feature>
<feature type="compositionally biased region" description="Low complexity" evidence="1">
    <location>
        <begin position="32"/>
        <end position="42"/>
    </location>
</feature>
<proteinExistence type="predicted"/>
<evidence type="ECO:0000313" key="3">
    <source>
        <dbReference type="EMBL" id="MCU4742385.1"/>
    </source>
</evidence>
<reference evidence="3 5" key="1">
    <citation type="submission" date="2022-09" db="EMBL/GenBank/DDBJ databases">
        <title>Enrichment on poylsaccharides allowed isolation of novel metabolic and taxonomic groups of Haloarchaea.</title>
        <authorList>
            <person name="Sorokin D.Y."/>
            <person name="Elcheninov A.G."/>
            <person name="Khizhniak T.V."/>
            <person name="Kolganova T.V."/>
            <person name="Kublanov I.V."/>
        </authorList>
    </citation>
    <scope>NUCLEOTIDE SEQUENCE</scope>
    <source>
        <strain evidence="4 5">AArc-m2/3/4</strain>
        <strain evidence="3">AArc-xg1-1</strain>
    </source>
</reference>
<sequence length="176" mass="18320">MTTDDADELEAGSEQRSDLDSDSEPNPDSDSDSNSHPSSTLDPDSDSDSDSSDVPSETESTPTTESGISLERTTILVCLAGTIVGSTLPWISLPDITVYGFETYGLATIAIATATGAFVYASDWSKRAMGVTFVSGLLIASIAFAYVLFGGIGALVTLVSGVVLAFTGLVGYDNRR</sequence>
<dbReference type="AlphaFoldDB" id="A0AAP3E2I1"/>
<keyword evidence="2" id="KW-0472">Membrane</keyword>
<comment type="caution">
    <text evidence="3">The sequence shown here is derived from an EMBL/GenBank/DDBJ whole genome shotgun (WGS) entry which is preliminary data.</text>
</comment>
<evidence type="ECO:0000256" key="2">
    <source>
        <dbReference type="SAM" id="Phobius"/>
    </source>
</evidence>